<protein>
    <submittedName>
        <fullName evidence="1">Acetyltransferase (GNAT) family protein</fullName>
    </submittedName>
</protein>
<proteinExistence type="predicted"/>
<dbReference type="AlphaFoldDB" id="A0A222VV92"/>
<sequence length="174" mass="19241">MTDISLRKGSQDDADLILRFFDEAVAWLTARGSEGQWGSTPWSRIPQRVERVRELAAEPGLAVAEIDGEPAGVIITSDRPTPYIEPAAEPELYVVLLLTSRAHAGNGVGRFLIDHAKRQAIQRGVDLMRVDCWAGGDGALARHYQKLGFTPAQRFTVGEWQGQVLEYRFGNVSH</sequence>
<name>A0A222VV92_9PSEU</name>
<dbReference type="CDD" id="cd04301">
    <property type="entry name" value="NAT_SF"/>
    <property type="match status" value="1"/>
</dbReference>
<dbReference type="KEGG" id="pmad:BAY61_25875"/>
<dbReference type="RefSeq" id="WP_091809410.1">
    <property type="nucleotide sequence ID" value="NZ_CP016353.1"/>
</dbReference>
<dbReference type="Gene3D" id="3.40.630.30">
    <property type="match status" value="1"/>
</dbReference>
<dbReference type="PROSITE" id="PS51186">
    <property type="entry name" value="GNAT"/>
    <property type="match status" value="1"/>
</dbReference>
<dbReference type="GO" id="GO:0016747">
    <property type="term" value="F:acyltransferase activity, transferring groups other than amino-acyl groups"/>
    <property type="evidence" value="ECO:0007669"/>
    <property type="project" value="InterPro"/>
</dbReference>
<dbReference type="Pfam" id="PF00583">
    <property type="entry name" value="Acetyltransf_1"/>
    <property type="match status" value="1"/>
</dbReference>
<organism evidence="1 2">
    <name type="scientific">Prauserella marina</name>
    <dbReference type="NCBI Taxonomy" id="530584"/>
    <lineage>
        <taxon>Bacteria</taxon>
        <taxon>Bacillati</taxon>
        <taxon>Actinomycetota</taxon>
        <taxon>Actinomycetes</taxon>
        <taxon>Pseudonocardiales</taxon>
        <taxon>Pseudonocardiaceae</taxon>
        <taxon>Prauserella</taxon>
    </lineage>
</organism>
<dbReference type="OrthoDB" id="7011037at2"/>
<accession>A0A222VV92</accession>
<dbReference type="InterPro" id="IPR000182">
    <property type="entry name" value="GNAT_dom"/>
</dbReference>
<dbReference type="Proteomes" id="UP000199494">
    <property type="component" value="Unassembled WGS sequence"/>
</dbReference>
<reference evidence="1 2" key="1">
    <citation type="submission" date="2016-10" db="EMBL/GenBank/DDBJ databases">
        <authorList>
            <person name="de Groot N.N."/>
        </authorList>
    </citation>
    <scope>NUCLEOTIDE SEQUENCE [LARGE SCALE GENOMIC DNA]</scope>
    <source>
        <strain evidence="1 2">CGMCC 4.5506</strain>
    </source>
</reference>
<dbReference type="STRING" id="530584.SAMN05421630_111259"/>
<keyword evidence="1" id="KW-0808">Transferase</keyword>
<evidence type="ECO:0000313" key="1">
    <source>
        <dbReference type="EMBL" id="SDD72766.1"/>
    </source>
</evidence>
<dbReference type="SUPFAM" id="SSF55729">
    <property type="entry name" value="Acyl-CoA N-acyltransferases (Nat)"/>
    <property type="match status" value="1"/>
</dbReference>
<keyword evidence="2" id="KW-1185">Reference proteome</keyword>
<gene>
    <name evidence="1" type="ORF">SAMN05421630_111259</name>
</gene>
<evidence type="ECO:0000313" key="2">
    <source>
        <dbReference type="Proteomes" id="UP000199494"/>
    </source>
</evidence>
<dbReference type="EMBL" id="FMZE01000011">
    <property type="protein sequence ID" value="SDD72766.1"/>
    <property type="molecule type" value="Genomic_DNA"/>
</dbReference>
<dbReference type="InterPro" id="IPR016181">
    <property type="entry name" value="Acyl_CoA_acyltransferase"/>
</dbReference>